<evidence type="ECO:0000256" key="7">
    <source>
        <dbReference type="ARBA" id="ARBA00022918"/>
    </source>
</evidence>
<dbReference type="InterPro" id="IPR057670">
    <property type="entry name" value="SH3_retrovirus"/>
</dbReference>
<organism evidence="13">
    <name type="scientific">Tanacetum cinerariifolium</name>
    <name type="common">Dalmatian daisy</name>
    <name type="synonym">Chrysanthemum cinerariifolium</name>
    <dbReference type="NCBI Taxonomy" id="118510"/>
    <lineage>
        <taxon>Eukaryota</taxon>
        <taxon>Viridiplantae</taxon>
        <taxon>Streptophyta</taxon>
        <taxon>Embryophyta</taxon>
        <taxon>Tracheophyta</taxon>
        <taxon>Spermatophyta</taxon>
        <taxon>Magnoliopsida</taxon>
        <taxon>eudicotyledons</taxon>
        <taxon>Gunneridae</taxon>
        <taxon>Pentapetalae</taxon>
        <taxon>asterids</taxon>
        <taxon>campanulids</taxon>
        <taxon>Asterales</taxon>
        <taxon>Asteraceae</taxon>
        <taxon>Asteroideae</taxon>
        <taxon>Anthemideae</taxon>
        <taxon>Anthemidinae</taxon>
        <taxon>Tanacetum</taxon>
    </lineage>
</organism>
<reference evidence="13" key="1">
    <citation type="journal article" date="2019" name="Sci. Rep.">
        <title>Draft genome of Tanacetum cinerariifolium, the natural source of mosquito coil.</title>
        <authorList>
            <person name="Yamashiro T."/>
            <person name="Shiraishi A."/>
            <person name="Satake H."/>
            <person name="Nakayama K."/>
        </authorList>
    </citation>
    <scope>NUCLEOTIDE SEQUENCE</scope>
</reference>
<dbReference type="GO" id="GO:0015074">
    <property type="term" value="P:DNA integration"/>
    <property type="evidence" value="ECO:0007669"/>
    <property type="project" value="UniProtKB-KW"/>
</dbReference>
<dbReference type="GO" id="GO:0004519">
    <property type="term" value="F:endonuclease activity"/>
    <property type="evidence" value="ECO:0007669"/>
    <property type="project" value="UniProtKB-KW"/>
</dbReference>
<dbReference type="GO" id="GO:0046872">
    <property type="term" value="F:metal ion binding"/>
    <property type="evidence" value="ECO:0007669"/>
    <property type="project" value="UniProtKB-KW"/>
</dbReference>
<evidence type="ECO:0000313" key="13">
    <source>
        <dbReference type="EMBL" id="GEU75232.1"/>
    </source>
</evidence>
<name>A0A6L2MRB1_TANCI</name>
<dbReference type="PANTHER" id="PTHR42648:SF11">
    <property type="entry name" value="TRANSPOSON TY4-P GAG-POL POLYPROTEIN"/>
    <property type="match status" value="1"/>
</dbReference>
<gene>
    <name evidence="13" type="ORF">Tci_047210</name>
</gene>
<evidence type="ECO:0000256" key="1">
    <source>
        <dbReference type="ARBA" id="ARBA00022722"/>
    </source>
</evidence>
<feature type="compositionally biased region" description="Polar residues" evidence="10">
    <location>
        <begin position="250"/>
        <end position="273"/>
    </location>
</feature>
<dbReference type="GO" id="GO:0016787">
    <property type="term" value="F:hydrolase activity"/>
    <property type="evidence" value="ECO:0007669"/>
    <property type="project" value="UniProtKB-KW"/>
</dbReference>
<feature type="domain" description="Retroviral polymerase SH3-like" evidence="12">
    <location>
        <begin position="56"/>
        <end position="109"/>
    </location>
</feature>
<sequence>MLIFSKAPMFLWAEAVAAVCYTKNRSLIHTLHNKTPYELVHDRKPYLSFIYVFGALCYPTNDSEDLGKLKAKADIRFFVGYAPNRKGYRIYYKRTRQMMETIHVTFDELTGQMVPVQTSLRPAPNMLMPGPISSGIVPNPAPAIPYVPHTKKELEILFQPMFDEYFESSYVDQQVSPALAVHILVNLPYPSISIFVDQDAPSEGHSPSSSEHQASSVHHGVAADHSLEVNPFAPANNEPFVNIFAPDPSSEVSSYRETSIAESNQSTQPHEHL</sequence>
<keyword evidence="9" id="KW-0233">DNA recombination</keyword>
<dbReference type="GO" id="GO:0003887">
    <property type="term" value="F:DNA-directed DNA polymerase activity"/>
    <property type="evidence" value="ECO:0007669"/>
    <property type="project" value="UniProtKB-KW"/>
</dbReference>
<keyword evidence="5" id="KW-0460">Magnesium</keyword>
<evidence type="ECO:0000256" key="8">
    <source>
        <dbReference type="ARBA" id="ARBA00022932"/>
    </source>
</evidence>
<evidence type="ECO:0000256" key="5">
    <source>
        <dbReference type="ARBA" id="ARBA00022842"/>
    </source>
</evidence>
<keyword evidence="3" id="KW-0255">Endonuclease</keyword>
<evidence type="ECO:0000256" key="9">
    <source>
        <dbReference type="ARBA" id="ARBA00023172"/>
    </source>
</evidence>
<dbReference type="GO" id="GO:0006310">
    <property type="term" value="P:DNA recombination"/>
    <property type="evidence" value="ECO:0007669"/>
    <property type="project" value="UniProtKB-KW"/>
</dbReference>
<feature type="compositionally biased region" description="Low complexity" evidence="10">
    <location>
        <begin position="201"/>
        <end position="219"/>
    </location>
</feature>
<keyword evidence="8" id="KW-0808">Transferase</keyword>
<evidence type="ECO:0000259" key="12">
    <source>
        <dbReference type="Pfam" id="PF25597"/>
    </source>
</evidence>
<keyword evidence="7" id="KW-0695">RNA-directed DNA polymerase</keyword>
<accession>A0A6L2MRB1</accession>
<keyword evidence="6" id="KW-0229">DNA integration</keyword>
<keyword evidence="8" id="KW-0239">DNA-directed DNA polymerase</keyword>
<dbReference type="InterPro" id="IPR039537">
    <property type="entry name" value="Retrotran_Ty1/copia-like"/>
</dbReference>
<dbReference type="PANTHER" id="PTHR42648">
    <property type="entry name" value="TRANSPOSASE, PUTATIVE-RELATED"/>
    <property type="match status" value="1"/>
</dbReference>
<feature type="region of interest" description="Disordered" evidence="10">
    <location>
        <begin position="198"/>
        <end position="220"/>
    </location>
</feature>
<dbReference type="AlphaFoldDB" id="A0A6L2MRB1"/>
<evidence type="ECO:0000256" key="11">
    <source>
        <dbReference type="SAM" id="SignalP"/>
    </source>
</evidence>
<evidence type="ECO:0000256" key="3">
    <source>
        <dbReference type="ARBA" id="ARBA00022759"/>
    </source>
</evidence>
<dbReference type="GO" id="GO:0003964">
    <property type="term" value="F:RNA-directed DNA polymerase activity"/>
    <property type="evidence" value="ECO:0007669"/>
    <property type="project" value="UniProtKB-KW"/>
</dbReference>
<feature type="chain" id="PRO_5026727804" description="Retroviral polymerase SH3-like domain-containing protein" evidence="11">
    <location>
        <begin position="18"/>
        <end position="273"/>
    </location>
</feature>
<feature type="region of interest" description="Disordered" evidence="10">
    <location>
        <begin position="243"/>
        <end position="273"/>
    </location>
</feature>
<keyword evidence="11" id="KW-0732">Signal</keyword>
<evidence type="ECO:0000256" key="4">
    <source>
        <dbReference type="ARBA" id="ARBA00022801"/>
    </source>
</evidence>
<comment type="caution">
    <text evidence="13">The sequence shown here is derived from an EMBL/GenBank/DDBJ whole genome shotgun (WGS) entry which is preliminary data.</text>
</comment>
<keyword evidence="4" id="KW-0378">Hydrolase</keyword>
<proteinExistence type="predicted"/>
<protein>
    <recommendedName>
        <fullName evidence="12">Retroviral polymerase SH3-like domain-containing protein</fullName>
    </recommendedName>
</protein>
<evidence type="ECO:0000256" key="6">
    <source>
        <dbReference type="ARBA" id="ARBA00022908"/>
    </source>
</evidence>
<evidence type="ECO:0000256" key="10">
    <source>
        <dbReference type="SAM" id="MobiDB-lite"/>
    </source>
</evidence>
<keyword evidence="8" id="KW-0548">Nucleotidyltransferase</keyword>
<keyword evidence="2" id="KW-0479">Metal-binding</keyword>
<keyword evidence="1" id="KW-0540">Nuclease</keyword>
<evidence type="ECO:0000256" key="2">
    <source>
        <dbReference type="ARBA" id="ARBA00022723"/>
    </source>
</evidence>
<feature type="signal peptide" evidence="11">
    <location>
        <begin position="1"/>
        <end position="17"/>
    </location>
</feature>
<dbReference type="EMBL" id="BKCJ010007044">
    <property type="protein sequence ID" value="GEU75232.1"/>
    <property type="molecule type" value="Genomic_DNA"/>
</dbReference>
<dbReference type="Pfam" id="PF25597">
    <property type="entry name" value="SH3_retrovirus"/>
    <property type="match status" value="1"/>
</dbReference>